<dbReference type="Pfam" id="PF03401">
    <property type="entry name" value="TctC"/>
    <property type="match status" value="1"/>
</dbReference>
<evidence type="ECO:0000256" key="2">
    <source>
        <dbReference type="SAM" id="SignalP"/>
    </source>
</evidence>
<dbReference type="RefSeq" id="WP_168106571.1">
    <property type="nucleotide sequence ID" value="NZ_VTOX01000002.1"/>
</dbReference>
<dbReference type="EMBL" id="VTOX01000002">
    <property type="protein sequence ID" value="NKE65450.1"/>
    <property type="molecule type" value="Genomic_DNA"/>
</dbReference>
<dbReference type="PIRSF" id="PIRSF017082">
    <property type="entry name" value="YflP"/>
    <property type="match status" value="1"/>
</dbReference>
<feature type="chain" id="PRO_5030871615" evidence="2">
    <location>
        <begin position="29"/>
        <end position="329"/>
    </location>
</feature>
<sequence>MTRPSRREALKTLSALAAGATLPFAARAQAFPAKPIKIIVPHAAGGNSDAFGRILAQKMSERIGQQVVVENKPGAGGTLASGFVAKAPADGYTLLVADNGTHAIAPTLYGKSLQYDVFKDFTPVTLAATFPTVIMMHPSVPAKTPKEFVALVKSQPGKFTYSSAGTGNGSHLTLELFRTAAGGLDMVHVPYKGGAPAVQAVLAGEVQLTAVSVNTALPHIQSGKVRALGLASTKRSPALPDVPTFAEHGIPFEGDSWLAIVGPAGIPADIAAKLNAEIAAVLRLPEVTERLAKSGLEVMASSPADLTKVLQRDVPKWGKAVKDSGAVVS</sequence>
<dbReference type="InterPro" id="IPR042100">
    <property type="entry name" value="Bug_dom1"/>
</dbReference>
<dbReference type="Gene3D" id="3.40.190.10">
    <property type="entry name" value="Periplasmic binding protein-like II"/>
    <property type="match status" value="1"/>
</dbReference>
<dbReference type="AlphaFoldDB" id="A0A7X6DE17"/>
<organism evidence="3 4">
    <name type="scientific">Ramlibacter lithotrophicus</name>
    <dbReference type="NCBI Taxonomy" id="2606681"/>
    <lineage>
        <taxon>Bacteria</taxon>
        <taxon>Pseudomonadati</taxon>
        <taxon>Pseudomonadota</taxon>
        <taxon>Betaproteobacteria</taxon>
        <taxon>Burkholderiales</taxon>
        <taxon>Comamonadaceae</taxon>
        <taxon>Ramlibacter</taxon>
    </lineage>
</organism>
<evidence type="ECO:0000313" key="3">
    <source>
        <dbReference type="EMBL" id="NKE65450.1"/>
    </source>
</evidence>
<evidence type="ECO:0000256" key="1">
    <source>
        <dbReference type="ARBA" id="ARBA00006987"/>
    </source>
</evidence>
<feature type="signal peptide" evidence="2">
    <location>
        <begin position="1"/>
        <end position="28"/>
    </location>
</feature>
<dbReference type="Gene3D" id="3.40.190.150">
    <property type="entry name" value="Bordetella uptake gene, domain 1"/>
    <property type="match status" value="1"/>
</dbReference>
<evidence type="ECO:0000313" key="4">
    <source>
        <dbReference type="Proteomes" id="UP000521868"/>
    </source>
</evidence>
<dbReference type="SUPFAM" id="SSF53850">
    <property type="entry name" value="Periplasmic binding protein-like II"/>
    <property type="match status" value="1"/>
</dbReference>
<keyword evidence="2" id="KW-0732">Signal</keyword>
<dbReference type="PROSITE" id="PS51318">
    <property type="entry name" value="TAT"/>
    <property type="match status" value="1"/>
</dbReference>
<protein>
    <submittedName>
        <fullName evidence="3">Tripartite tricarboxylate transporter substrate binding protein</fullName>
    </submittedName>
</protein>
<name>A0A7X6DE17_9BURK</name>
<dbReference type="PANTHER" id="PTHR42928">
    <property type="entry name" value="TRICARBOXYLATE-BINDING PROTEIN"/>
    <property type="match status" value="1"/>
</dbReference>
<dbReference type="CDD" id="cd13578">
    <property type="entry name" value="PBP2_Bug27"/>
    <property type="match status" value="1"/>
</dbReference>
<comment type="similarity">
    <text evidence="1">Belongs to the UPF0065 (bug) family.</text>
</comment>
<dbReference type="PANTHER" id="PTHR42928:SF5">
    <property type="entry name" value="BLR1237 PROTEIN"/>
    <property type="match status" value="1"/>
</dbReference>
<reference evidence="3 4" key="1">
    <citation type="journal article" date="2020" name="Nature">
        <title>Bacterial chemolithoautotrophy via manganese oxidation.</title>
        <authorList>
            <person name="Yu H."/>
            <person name="Leadbetter J.R."/>
        </authorList>
    </citation>
    <scope>NUCLEOTIDE SEQUENCE [LARGE SCALE GENOMIC DNA]</scope>
    <source>
        <strain evidence="3 4">RBP-1</strain>
    </source>
</reference>
<dbReference type="Proteomes" id="UP000521868">
    <property type="component" value="Unassembled WGS sequence"/>
</dbReference>
<dbReference type="InterPro" id="IPR005064">
    <property type="entry name" value="BUG"/>
</dbReference>
<proteinExistence type="inferred from homology"/>
<comment type="caution">
    <text evidence="3">The sequence shown here is derived from an EMBL/GenBank/DDBJ whole genome shotgun (WGS) entry which is preliminary data.</text>
</comment>
<dbReference type="InterPro" id="IPR006311">
    <property type="entry name" value="TAT_signal"/>
</dbReference>
<keyword evidence="4" id="KW-1185">Reference proteome</keyword>
<accession>A0A7X6DE17</accession>
<gene>
    <name evidence="3" type="ORF">RAMLITH_06415</name>
</gene>